<feature type="transmembrane region" description="Helical" evidence="1">
    <location>
        <begin position="68"/>
        <end position="88"/>
    </location>
</feature>
<keyword evidence="1" id="KW-0812">Transmembrane</keyword>
<sequence length="93" mass="9584">MTGHWTIWACMAGFAAGVGAGAAHFAALRWNARLFASGRIGFALGAQAVRCVLTALLLFAFARAGVPAVLAGMSGLLLARHAVLRFAAATSQR</sequence>
<evidence type="ECO:0000313" key="3">
    <source>
        <dbReference type="Proteomes" id="UP001139308"/>
    </source>
</evidence>
<dbReference type="RefSeq" id="WP_238468724.1">
    <property type="nucleotide sequence ID" value="NZ_JAKLJA010000071.1"/>
</dbReference>
<dbReference type="Pfam" id="PF12966">
    <property type="entry name" value="AtpR"/>
    <property type="match status" value="1"/>
</dbReference>
<dbReference type="Proteomes" id="UP001139308">
    <property type="component" value="Unassembled WGS sequence"/>
</dbReference>
<dbReference type="EMBL" id="JAKLJA010000071">
    <property type="protein sequence ID" value="MCG5078747.1"/>
    <property type="molecule type" value="Genomic_DNA"/>
</dbReference>
<evidence type="ECO:0000313" key="2">
    <source>
        <dbReference type="EMBL" id="MCG5078747.1"/>
    </source>
</evidence>
<feature type="transmembrane region" description="Helical" evidence="1">
    <location>
        <begin position="6"/>
        <end position="28"/>
    </location>
</feature>
<reference evidence="2" key="1">
    <citation type="submission" date="2022-01" db="EMBL/GenBank/DDBJ databases">
        <title>Genome sequence and assembly of Parabukholderia sp. RG36.</title>
        <authorList>
            <person name="Chhetri G."/>
        </authorList>
    </citation>
    <scope>NUCLEOTIDE SEQUENCE</scope>
    <source>
        <strain evidence="2">RG36</strain>
    </source>
</reference>
<evidence type="ECO:0008006" key="4">
    <source>
        <dbReference type="Google" id="ProtNLM"/>
    </source>
</evidence>
<dbReference type="AlphaFoldDB" id="A0A9X1UNI5"/>
<gene>
    <name evidence="2" type="ORF">L5014_36395</name>
</gene>
<keyword evidence="1" id="KW-0472">Membrane</keyword>
<proteinExistence type="predicted"/>
<keyword evidence="3" id="KW-1185">Reference proteome</keyword>
<accession>A0A9X1UNI5</accession>
<name>A0A9X1UNI5_9BURK</name>
<organism evidence="2 3">
    <name type="scientific">Paraburkholderia tagetis</name>
    <dbReference type="NCBI Taxonomy" id="2913261"/>
    <lineage>
        <taxon>Bacteria</taxon>
        <taxon>Pseudomonadati</taxon>
        <taxon>Pseudomonadota</taxon>
        <taxon>Betaproteobacteria</taxon>
        <taxon>Burkholderiales</taxon>
        <taxon>Burkholderiaceae</taxon>
        <taxon>Paraburkholderia</taxon>
    </lineage>
</organism>
<comment type="caution">
    <text evidence="2">The sequence shown here is derived from an EMBL/GenBank/DDBJ whole genome shotgun (WGS) entry which is preliminary data.</text>
</comment>
<protein>
    <recommendedName>
        <fullName evidence="4">F1/F0 ATPase, subunit 2</fullName>
    </recommendedName>
</protein>
<feature type="transmembrane region" description="Helical" evidence="1">
    <location>
        <begin position="40"/>
        <end position="62"/>
    </location>
</feature>
<evidence type="ECO:0000256" key="1">
    <source>
        <dbReference type="SAM" id="Phobius"/>
    </source>
</evidence>
<keyword evidence="1" id="KW-1133">Transmembrane helix</keyword>
<dbReference type="InterPro" id="IPR017581">
    <property type="entry name" value="AtpR-like"/>
</dbReference>